<dbReference type="GO" id="GO:0004674">
    <property type="term" value="F:protein serine/threonine kinase activity"/>
    <property type="evidence" value="ECO:0007669"/>
    <property type="project" value="UniProtKB-EC"/>
</dbReference>
<keyword evidence="7" id="KW-0472">Membrane</keyword>
<comment type="catalytic activity">
    <reaction evidence="6">
        <text>L-seryl-[protein] + ATP = O-phospho-L-seryl-[protein] + ADP + H(+)</text>
        <dbReference type="Rhea" id="RHEA:17989"/>
        <dbReference type="Rhea" id="RHEA-COMP:9863"/>
        <dbReference type="Rhea" id="RHEA-COMP:11604"/>
        <dbReference type="ChEBI" id="CHEBI:15378"/>
        <dbReference type="ChEBI" id="CHEBI:29999"/>
        <dbReference type="ChEBI" id="CHEBI:30616"/>
        <dbReference type="ChEBI" id="CHEBI:83421"/>
        <dbReference type="ChEBI" id="CHEBI:456216"/>
        <dbReference type="EC" id="2.7.11.1"/>
    </reaction>
</comment>
<evidence type="ECO:0000313" key="10">
    <source>
        <dbReference type="EnsemblPlants" id="QL02p050580:mrna"/>
    </source>
</evidence>
<keyword evidence="7" id="KW-0812">Transmembrane</keyword>
<comment type="catalytic activity">
    <reaction evidence="5">
        <text>L-threonyl-[protein] + ATP = O-phospho-L-threonyl-[protein] + ADP + H(+)</text>
        <dbReference type="Rhea" id="RHEA:46608"/>
        <dbReference type="Rhea" id="RHEA-COMP:11060"/>
        <dbReference type="Rhea" id="RHEA-COMP:11605"/>
        <dbReference type="ChEBI" id="CHEBI:15378"/>
        <dbReference type="ChEBI" id="CHEBI:30013"/>
        <dbReference type="ChEBI" id="CHEBI:30616"/>
        <dbReference type="ChEBI" id="CHEBI:61977"/>
        <dbReference type="ChEBI" id="CHEBI:456216"/>
        <dbReference type="EC" id="2.7.11.1"/>
    </reaction>
</comment>
<dbReference type="EC" id="2.7.11.1" evidence="2"/>
<evidence type="ECO:0000259" key="8">
    <source>
        <dbReference type="Pfam" id="PF13947"/>
    </source>
</evidence>
<keyword evidence="7" id="KW-1133">Transmembrane helix</keyword>
<dbReference type="InterPro" id="IPR032872">
    <property type="entry name" value="WAK_assoc_C"/>
</dbReference>
<dbReference type="Pfam" id="PF14380">
    <property type="entry name" value="WAK_assoc"/>
    <property type="match status" value="1"/>
</dbReference>
<evidence type="ECO:0000256" key="1">
    <source>
        <dbReference type="ARBA" id="ARBA00004167"/>
    </source>
</evidence>
<keyword evidence="11" id="KW-1185">Reference proteome</keyword>
<evidence type="ECO:0000259" key="9">
    <source>
        <dbReference type="Pfam" id="PF14380"/>
    </source>
</evidence>
<dbReference type="EnsemblPlants" id="QL02p050580:mrna">
    <property type="protein sequence ID" value="QL02p050580:mrna"/>
    <property type="gene ID" value="QL02p050580"/>
</dbReference>
<accession>A0A7N2KW67</accession>
<reference evidence="11" key="1">
    <citation type="journal article" date="2016" name="G3 (Bethesda)">
        <title>First Draft Assembly and Annotation of the Genome of a California Endemic Oak Quercus lobata Nee (Fagaceae).</title>
        <authorList>
            <person name="Sork V.L."/>
            <person name="Fitz-Gibbon S.T."/>
            <person name="Puiu D."/>
            <person name="Crepeau M."/>
            <person name="Gugger P.F."/>
            <person name="Sherman R."/>
            <person name="Stevens K."/>
            <person name="Langley C.H."/>
            <person name="Pellegrini M."/>
            <person name="Salzberg S.L."/>
        </authorList>
    </citation>
    <scope>NUCLEOTIDE SEQUENCE [LARGE SCALE GENOMIC DNA]</scope>
    <source>
        <strain evidence="11">cv. SW786</strain>
    </source>
</reference>
<reference evidence="10" key="2">
    <citation type="submission" date="2021-01" db="UniProtKB">
        <authorList>
            <consortium name="EnsemblPlants"/>
        </authorList>
    </citation>
    <scope>IDENTIFICATION</scope>
</reference>
<feature type="domain" description="Wall-associated receptor kinase galacturonan-binding" evidence="8">
    <location>
        <begin position="37"/>
        <end position="101"/>
    </location>
</feature>
<protein>
    <recommendedName>
        <fullName evidence="2">non-specific serine/threonine protein kinase</fullName>
        <ecNumber evidence="2">2.7.11.1</ecNumber>
    </recommendedName>
</protein>
<evidence type="ECO:0000256" key="5">
    <source>
        <dbReference type="ARBA" id="ARBA00047899"/>
    </source>
</evidence>
<dbReference type="InParanoid" id="A0A7N2KW67"/>
<dbReference type="Gramene" id="QL02p050580:mrna">
    <property type="protein sequence ID" value="QL02p050580:mrna"/>
    <property type="gene ID" value="QL02p050580"/>
</dbReference>
<name>A0A7N2KW67_QUELO</name>
<sequence length="368" mass="41386">MNSGFLFRYPPLVIFFITILVFVQIPVFLCYDLYASCNNKYHCGDIANVDYPFWGAGRVRGCGKPDLFLNCTRNITLIEMRNVTYRVLSVNMTTRSLKIAREDYYSGGICSPKFVNTTLDSNFFVYSSGYANIMLVYGCLPSTTPKLFSCQGIGSVYIAAEVNDPGICKGPTVFVPVPGTPTMIGDIWNVSKMEEVLREGFEVNWEEDKSCSDCIQSNGVCGNDDTNQTTCFSAPPTEAPQKPQGFFCGQRLRPVDRVVLSSFRTRTSFPSLFLKEGSFGTDRRRKRQTQKNTDKTQEKKIINDRCSIGFDGGVLRKIAIDADLTKRRSRSRLHANRNLAKRRSTLPEIAIGTKARSRSVRDVILWCV</sequence>
<dbReference type="PANTHER" id="PTHR33138">
    <property type="entry name" value="OS01G0690200 PROTEIN"/>
    <property type="match status" value="1"/>
</dbReference>
<dbReference type="GO" id="GO:0030247">
    <property type="term" value="F:polysaccharide binding"/>
    <property type="evidence" value="ECO:0007669"/>
    <property type="project" value="InterPro"/>
</dbReference>
<evidence type="ECO:0000256" key="3">
    <source>
        <dbReference type="ARBA" id="ARBA00022729"/>
    </source>
</evidence>
<dbReference type="Pfam" id="PF13947">
    <property type="entry name" value="GUB_WAK_bind"/>
    <property type="match status" value="1"/>
</dbReference>
<keyword evidence="4" id="KW-0325">Glycoprotein</keyword>
<dbReference type="GO" id="GO:0016020">
    <property type="term" value="C:membrane"/>
    <property type="evidence" value="ECO:0007669"/>
    <property type="project" value="UniProtKB-SubCell"/>
</dbReference>
<evidence type="ECO:0000256" key="2">
    <source>
        <dbReference type="ARBA" id="ARBA00012513"/>
    </source>
</evidence>
<feature type="transmembrane region" description="Helical" evidence="7">
    <location>
        <begin position="12"/>
        <end position="34"/>
    </location>
</feature>
<evidence type="ECO:0000313" key="11">
    <source>
        <dbReference type="Proteomes" id="UP000594261"/>
    </source>
</evidence>
<evidence type="ECO:0000256" key="4">
    <source>
        <dbReference type="ARBA" id="ARBA00023180"/>
    </source>
</evidence>
<dbReference type="Proteomes" id="UP000594261">
    <property type="component" value="Chromosome 2"/>
</dbReference>
<organism evidence="10 11">
    <name type="scientific">Quercus lobata</name>
    <name type="common">Valley oak</name>
    <dbReference type="NCBI Taxonomy" id="97700"/>
    <lineage>
        <taxon>Eukaryota</taxon>
        <taxon>Viridiplantae</taxon>
        <taxon>Streptophyta</taxon>
        <taxon>Embryophyta</taxon>
        <taxon>Tracheophyta</taxon>
        <taxon>Spermatophyta</taxon>
        <taxon>Magnoliopsida</taxon>
        <taxon>eudicotyledons</taxon>
        <taxon>Gunneridae</taxon>
        <taxon>Pentapetalae</taxon>
        <taxon>rosids</taxon>
        <taxon>fabids</taxon>
        <taxon>Fagales</taxon>
        <taxon>Fagaceae</taxon>
        <taxon>Quercus</taxon>
    </lineage>
</organism>
<dbReference type="FunCoup" id="A0A7N2KW67">
    <property type="interactions" value="339"/>
</dbReference>
<comment type="subcellular location">
    <subcellularLocation>
        <location evidence="1">Membrane</location>
        <topology evidence="1">Single-pass membrane protein</topology>
    </subcellularLocation>
</comment>
<evidence type="ECO:0000256" key="6">
    <source>
        <dbReference type="ARBA" id="ARBA00048679"/>
    </source>
</evidence>
<feature type="domain" description="Wall-associated receptor kinase C-terminal" evidence="9">
    <location>
        <begin position="172"/>
        <end position="232"/>
    </location>
</feature>
<dbReference type="InterPro" id="IPR025287">
    <property type="entry name" value="WAK_GUB"/>
</dbReference>
<dbReference type="PANTHER" id="PTHR33138:SF11">
    <property type="entry name" value="KINASE-LIKE PROTEIN"/>
    <property type="match status" value="1"/>
</dbReference>
<evidence type="ECO:0000256" key="7">
    <source>
        <dbReference type="SAM" id="Phobius"/>
    </source>
</evidence>
<keyword evidence="3" id="KW-0732">Signal</keyword>
<proteinExistence type="predicted"/>
<dbReference type="AlphaFoldDB" id="A0A7N2KW67"/>